<sequence>MFSSCPKTLIVPLIDMNNSSHSDQATRSAKNADGSTEPQASKVDDRSRSDFDISSLLNRLQVMTEAVTSDPMPRPPRSARSGNNQLTAARLGHANALFYALRAKHAATAAHGLRVSLYCSAWAERLKLNQAAQTRIEIAALLHDLGKIGIPDRILRKPGKLTADEQQLMATNPELGCEILSGCTNDEGILEIIRHARSWYAGPRANAQCCGDDIPFGARMLAIADAFDAMTTEQVYRPAMSLDRALADLIQGANTQFDGTLVRDFHRLLEASPEILQGTVAQRWLLELRPEDSAAYWTGAASGNTPSTSASSATSNDRQSSFNQRLLSTLKDGVVYTDNAGTVLQWNRGMERLSGKSAEAMVGKLFTGDAIGLLDDDDQDFPECPMTECLRTTHPVHRKMRMERDNQENVVIHVDVTPVMNNEAGLSGTLIVVRDQSDQVQLEERLHLLHEENRIDPLTRVSNRGHFDRRLEELVSMNVDGESTFSLIICDLDHFKSVNDRFGHPGGDAALIEFADLLRQHRQEGDLVARYGGEEFLLLAIDCDNASAARRAEQIRQSLEALPITALEQESLTASFGVTEFQSGDSPETIVARADRALIKAKDNGRNRVVQLGLGKMSEFNGNPDEERRGFFTKTSGSDKLIVDLVTPVPADMTIEKLRGFIADHHADIIDVAESQVTLAVQASKYSGGRRKVDQRINFQIRMTLSEAHLDEVKGLGGRCEYTKVHVELGPKRGRDRRKRDYQLAANYLLASIKCYLMADTIEPSE</sequence>
<dbReference type="PANTHER" id="PTHR45138:SF9">
    <property type="entry name" value="DIGUANYLATE CYCLASE DGCM-RELATED"/>
    <property type="match status" value="1"/>
</dbReference>
<dbReference type="InterPro" id="IPR037522">
    <property type="entry name" value="HD_GYP_dom"/>
</dbReference>
<dbReference type="SUPFAM" id="SSF55073">
    <property type="entry name" value="Nucleotide cyclase"/>
    <property type="match status" value="1"/>
</dbReference>
<dbReference type="InterPro" id="IPR013767">
    <property type="entry name" value="PAS_fold"/>
</dbReference>
<evidence type="ECO:0000256" key="2">
    <source>
        <dbReference type="ARBA" id="ARBA00034247"/>
    </source>
</evidence>
<dbReference type="CDD" id="cd01949">
    <property type="entry name" value="GGDEF"/>
    <property type="match status" value="1"/>
</dbReference>
<dbReference type="InterPro" id="IPR000014">
    <property type="entry name" value="PAS"/>
</dbReference>
<dbReference type="SMART" id="SM00267">
    <property type="entry name" value="GGDEF"/>
    <property type="match status" value="1"/>
</dbReference>
<evidence type="ECO:0000256" key="1">
    <source>
        <dbReference type="ARBA" id="ARBA00012528"/>
    </source>
</evidence>
<comment type="catalytic activity">
    <reaction evidence="2">
        <text>2 GTP = 3',3'-c-di-GMP + 2 diphosphate</text>
        <dbReference type="Rhea" id="RHEA:24898"/>
        <dbReference type="ChEBI" id="CHEBI:33019"/>
        <dbReference type="ChEBI" id="CHEBI:37565"/>
        <dbReference type="ChEBI" id="CHEBI:58805"/>
        <dbReference type="EC" id="2.7.7.65"/>
    </reaction>
</comment>
<dbReference type="FunFam" id="3.30.70.270:FF:000001">
    <property type="entry name" value="Diguanylate cyclase domain protein"/>
    <property type="match status" value="1"/>
</dbReference>
<dbReference type="CDD" id="cd00077">
    <property type="entry name" value="HDc"/>
    <property type="match status" value="1"/>
</dbReference>
<dbReference type="PROSITE" id="PS50887">
    <property type="entry name" value="GGDEF"/>
    <property type="match status" value="1"/>
</dbReference>
<evidence type="ECO:0000259" key="6">
    <source>
        <dbReference type="PROSITE" id="PS50887"/>
    </source>
</evidence>
<evidence type="ECO:0000259" key="4">
    <source>
        <dbReference type="PROSITE" id="PS50112"/>
    </source>
</evidence>
<dbReference type="Pfam" id="PF13487">
    <property type="entry name" value="HD_5"/>
    <property type="match status" value="1"/>
</dbReference>
<dbReference type="PANTHER" id="PTHR45138">
    <property type="entry name" value="REGULATORY COMPONENTS OF SENSORY TRANSDUCTION SYSTEM"/>
    <property type="match status" value="1"/>
</dbReference>
<dbReference type="Gene3D" id="3.30.450.20">
    <property type="entry name" value="PAS domain"/>
    <property type="match status" value="1"/>
</dbReference>
<accession>A0A517SUV7</accession>
<dbReference type="InterPro" id="IPR000160">
    <property type="entry name" value="GGDEF_dom"/>
</dbReference>
<feature type="domain" description="PAC" evidence="5">
    <location>
        <begin position="396"/>
        <end position="448"/>
    </location>
</feature>
<dbReference type="OrthoDB" id="9759601at2"/>
<feature type="compositionally biased region" description="Polar residues" evidence="3">
    <location>
        <begin position="16"/>
        <end position="39"/>
    </location>
</feature>
<feature type="region of interest" description="Disordered" evidence="3">
    <location>
        <begin position="15"/>
        <end position="48"/>
    </location>
</feature>
<proteinExistence type="predicted"/>
<dbReference type="InterPro" id="IPR029787">
    <property type="entry name" value="Nucleotide_cyclase"/>
</dbReference>
<dbReference type="SUPFAM" id="SSF109604">
    <property type="entry name" value="HD-domain/PDEase-like"/>
    <property type="match status" value="1"/>
</dbReference>
<gene>
    <name evidence="8" type="primary">rpfG_2</name>
    <name evidence="8" type="ORF">SV7mr_24300</name>
</gene>
<dbReference type="Pfam" id="PF00989">
    <property type="entry name" value="PAS"/>
    <property type="match status" value="1"/>
</dbReference>
<dbReference type="AlphaFoldDB" id="A0A517SUV7"/>
<dbReference type="InterPro" id="IPR000700">
    <property type="entry name" value="PAS-assoc_C"/>
</dbReference>
<dbReference type="InterPro" id="IPR050469">
    <property type="entry name" value="Diguanylate_Cyclase"/>
</dbReference>
<dbReference type="NCBIfam" id="TIGR00254">
    <property type="entry name" value="GGDEF"/>
    <property type="match status" value="1"/>
</dbReference>
<dbReference type="GO" id="GO:0043709">
    <property type="term" value="P:cell adhesion involved in single-species biofilm formation"/>
    <property type="evidence" value="ECO:0007669"/>
    <property type="project" value="TreeGrafter"/>
</dbReference>
<dbReference type="SUPFAM" id="SSF55785">
    <property type="entry name" value="PYP-like sensor domain (PAS domain)"/>
    <property type="match status" value="1"/>
</dbReference>
<dbReference type="EMBL" id="CP036272">
    <property type="protein sequence ID" value="QDT59917.1"/>
    <property type="molecule type" value="Genomic_DNA"/>
</dbReference>
<dbReference type="PROSITE" id="PS51832">
    <property type="entry name" value="HD_GYP"/>
    <property type="match status" value="1"/>
</dbReference>
<dbReference type="Proteomes" id="UP000315003">
    <property type="component" value="Chromosome"/>
</dbReference>
<dbReference type="Pfam" id="PF00990">
    <property type="entry name" value="GGDEF"/>
    <property type="match status" value="1"/>
</dbReference>
<reference evidence="8 9" key="1">
    <citation type="submission" date="2019-02" db="EMBL/GenBank/DDBJ databases">
        <title>Deep-cultivation of Planctomycetes and their phenomic and genomic characterization uncovers novel biology.</title>
        <authorList>
            <person name="Wiegand S."/>
            <person name="Jogler M."/>
            <person name="Boedeker C."/>
            <person name="Pinto D."/>
            <person name="Vollmers J."/>
            <person name="Rivas-Marin E."/>
            <person name="Kohn T."/>
            <person name="Peeters S.H."/>
            <person name="Heuer A."/>
            <person name="Rast P."/>
            <person name="Oberbeckmann S."/>
            <person name="Bunk B."/>
            <person name="Jeske O."/>
            <person name="Meyerdierks A."/>
            <person name="Storesund J.E."/>
            <person name="Kallscheuer N."/>
            <person name="Luecker S."/>
            <person name="Lage O.M."/>
            <person name="Pohl T."/>
            <person name="Merkel B.J."/>
            <person name="Hornburger P."/>
            <person name="Mueller R.-W."/>
            <person name="Bruemmer F."/>
            <person name="Labrenz M."/>
            <person name="Spormann A.M."/>
            <person name="Op den Camp H."/>
            <person name="Overmann J."/>
            <person name="Amann R."/>
            <person name="Jetten M.S.M."/>
            <person name="Mascher T."/>
            <person name="Medema M.H."/>
            <person name="Devos D.P."/>
            <person name="Kaster A.-K."/>
            <person name="Ovreas L."/>
            <person name="Rohde M."/>
            <person name="Galperin M.Y."/>
            <person name="Jogler C."/>
        </authorList>
    </citation>
    <scope>NUCLEOTIDE SEQUENCE [LARGE SCALE GENOMIC DNA]</scope>
    <source>
        <strain evidence="8 9">SV_7m_r</strain>
    </source>
</reference>
<dbReference type="CDD" id="cd00130">
    <property type="entry name" value="PAS"/>
    <property type="match status" value="1"/>
</dbReference>
<organism evidence="8 9">
    <name type="scientific">Stieleria bergensis</name>
    <dbReference type="NCBI Taxonomy" id="2528025"/>
    <lineage>
        <taxon>Bacteria</taxon>
        <taxon>Pseudomonadati</taxon>
        <taxon>Planctomycetota</taxon>
        <taxon>Planctomycetia</taxon>
        <taxon>Pirellulales</taxon>
        <taxon>Pirellulaceae</taxon>
        <taxon>Stieleria</taxon>
    </lineage>
</organism>
<dbReference type="EC" id="2.7.7.65" evidence="1"/>
<evidence type="ECO:0000256" key="3">
    <source>
        <dbReference type="SAM" id="MobiDB-lite"/>
    </source>
</evidence>
<dbReference type="InterPro" id="IPR003607">
    <property type="entry name" value="HD/PDEase_dom"/>
</dbReference>
<dbReference type="InterPro" id="IPR035965">
    <property type="entry name" value="PAS-like_dom_sf"/>
</dbReference>
<dbReference type="GO" id="GO:0052621">
    <property type="term" value="F:diguanylate cyclase activity"/>
    <property type="evidence" value="ECO:0007669"/>
    <property type="project" value="UniProtKB-EC"/>
</dbReference>
<feature type="compositionally biased region" description="Low complexity" evidence="3">
    <location>
        <begin position="298"/>
        <end position="316"/>
    </location>
</feature>
<dbReference type="PROSITE" id="PS50113">
    <property type="entry name" value="PAC"/>
    <property type="match status" value="1"/>
</dbReference>
<dbReference type="Gene3D" id="3.30.70.270">
    <property type="match status" value="1"/>
</dbReference>
<evidence type="ECO:0000313" key="9">
    <source>
        <dbReference type="Proteomes" id="UP000315003"/>
    </source>
</evidence>
<evidence type="ECO:0000259" key="7">
    <source>
        <dbReference type="PROSITE" id="PS51832"/>
    </source>
</evidence>
<dbReference type="InterPro" id="IPR043128">
    <property type="entry name" value="Rev_trsase/Diguanyl_cyclase"/>
</dbReference>
<dbReference type="GO" id="GO:0006355">
    <property type="term" value="P:regulation of DNA-templated transcription"/>
    <property type="evidence" value="ECO:0007669"/>
    <property type="project" value="InterPro"/>
</dbReference>
<protein>
    <recommendedName>
        <fullName evidence="1">diguanylate cyclase</fullName>
        <ecNumber evidence="1">2.7.7.65</ecNumber>
    </recommendedName>
</protein>
<keyword evidence="8" id="KW-0378">Hydrolase</keyword>
<dbReference type="GO" id="GO:0016787">
    <property type="term" value="F:hydrolase activity"/>
    <property type="evidence" value="ECO:0007669"/>
    <property type="project" value="UniProtKB-KW"/>
</dbReference>
<dbReference type="SMART" id="SM00091">
    <property type="entry name" value="PAS"/>
    <property type="match status" value="1"/>
</dbReference>
<feature type="region of interest" description="Disordered" evidence="3">
    <location>
        <begin position="297"/>
        <end position="320"/>
    </location>
</feature>
<feature type="domain" description="HD-GYP" evidence="7">
    <location>
        <begin position="86"/>
        <end position="281"/>
    </location>
</feature>
<dbReference type="NCBIfam" id="TIGR00229">
    <property type="entry name" value="sensory_box"/>
    <property type="match status" value="1"/>
</dbReference>
<dbReference type="SMART" id="SM00471">
    <property type="entry name" value="HDc"/>
    <property type="match status" value="1"/>
</dbReference>
<dbReference type="GO" id="GO:1902201">
    <property type="term" value="P:negative regulation of bacterial-type flagellum-dependent cell motility"/>
    <property type="evidence" value="ECO:0007669"/>
    <property type="project" value="TreeGrafter"/>
</dbReference>
<keyword evidence="9" id="KW-1185">Reference proteome</keyword>
<feature type="domain" description="GGDEF" evidence="6">
    <location>
        <begin position="483"/>
        <end position="614"/>
    </location>
</feature>
<evidence type="ECO:0000259" key="5">
    <source>
        <dbReference type="PROSITE" id="PS50113"/>
    </source>
</evidence>
<dbReference type="PROSITE" id="PS50112">
    <property type="entry name" value="PAS"/>
    <property type="match status" value="1"/>
</dbReference>
<name>A0A517SUV7_9BACT</name>
<dbReference type="GO" id="GO:0005886">
    <property type="term" value="C:plasma membrane"/>
    <property type="evidence" value="ECO:0007669"/>
    <property type="project" value="TreeGrafter"/>
</dbReference>
<feature type="domain" description="PAS" evidence="4">
    <location>
        <begin position="319"/>
        <end position="380"/>
    </location>
</feature>
<dbReference type="Gene3D" id="1.10.3210.10">
    <property type="entry name" value="Hypothetical protein af1432"/>
    <property type="match status" value="1"/>
</dbReference>
<evidence type="ECO:0000313" key="8">
    <source>
        <dbReference type="EMBL" id="QDT59917.1"/>
    </source>
</evidence>